<evidence type="ECO:0000313" key="2">
    <source>
        <dbReference type="EMBL" id="CAD8826602.1"/>
    </source>
</evidence>
<feature type="compositionally biased region" description="Low complexity" evidence="1">
    <location>
        <begin position="175"/>
        <end position="184"/>
    </location>
</feature>
<protein>
    <submittedName>
        <fullName evidence="2">Uncharacterized protein</fullName>
    </submittedName>
</protein>
<gene>
    <name evidence="2" type="ORF">NSCI0253_LOCUS948</name>
</gene>
<feature type="compositionally biased region" description="Basic and acidic residues" evidence="1">
    <location>
        <begin position="587"/>
        <end position="615"/>
    </location>
</feature>
<feature type="compositionally biased region" description="Basic and acidic residues" evidence="1">
    <location>
        <begin position="413"/>
        <end position="425"/>
    </location>
</feature>
<dbReference type="AlphaFoldDB" id="A0A7S0ZN98"/>
<name>A0A7S0ZN98_NOCSC</name>
<organism evidence="2">
    <name type="scientific">Noctiluca scintillans</name>
    <name type="common">Sea sparkle</name>
    <name type="synonym">Red tide dinoflagellate</name>
    <dbReference type="NCBI Taxonomy" id="2966"/>
    <lineage>
        <taxon>Eukaryota</taxon>
        <taxon>Sar</taxon>
        <taxon>Alveolata</taxon>
        <taxon>Dinophyceae</taxon>
        <taxon>Noctilucales</taxon>
        <taxon>Noctilucaceae</taxon>
        <taxon>Noctiluca</taxon>
    </lineage>
</organism>
<proteinExistence type="predicted"/>
<sequence>MEGNDVLRDTYQRLTESVYIKFNPEKLDDIPNIMEKYRGQEAEIYDKVVRKYVFEQGVEWRPLFLAMYQRFNPAKLAEMDGILLKYKSCEASLYRALCDKYLPLMKGESLQELDVWGVLGARQGENLPKARSRTSARAESSRTPELGSAKDGPVASDAAMEQECDDARRERESSSSESEGVESASHLRRSRAEMLQALPTFPTEVVQTALPPPASQASGVLVPPRVQGTPLVKEELELAQPTEMEQHSDFCEKDLVALINEEVLEVKREPVVRWRRRRASEHAALESHLVVSSVKSDLEAGVHAFEAAKAESDASISAREEANPLAHSEPGSPSARPRPDPRALQRPEASQDAQAQPSQVQTCQNEPPKLVTTYSMSPSSSSRGRPQRTRAEETHRRPDEMHQVPRTRRQHRHEWSAEDGREAGRRGHRGSNRAPLRLVSEPRGVSSRDTAPRRRDRSRSTRSRRQPPVPRCAGESFGRRSSSKRRGTLDREVGGLKRGRQASPTRRAPRRGSPTRADPTRRWRTPRRSGNAPRVSDSRRADEGTKRPHDGTGTCSRQPASGKALAVEARRPPTRAERPAPGGTQDQTHEARPATQRRSRDVEESKVSQNRDRPETNVTSANRSREETRAKACDERPADPRQHAAKPKAPGKRALDTDRAGTPGDPRRTAVGALDAGLEARKRRCTDTPIQRHTEQQKEDVGVGGSTARPEPSELSESARSAAVNASKKEALQKRLQMLKAARAGTLKSSASVSEVARTVHADAGVENVAPSALHVPGPDLQLTMTEELEDIDGEPIVGKLAPVCSEGPLRVTLRGSREATLRKRALEMLSRVDGRVPRL</sequence>
<feature type="compositionally biased region" description="Basic residues" evidence="1">
    <location>
        <begin position="454"/>
        <end position="465"/>
    </location>
</feature>
<accession>A0A7S0ZN98</accession>
<feature type="region of interest" description="Disordered" evidence="1">
    <location>
        <begin position="127"/>
        <end position="187"/>
    </location>
</feature>
<feature type="compositionally biased region" description="Basic and acidic residues" evidence="1">
    <location>
        <begin position="165"/>
        <end position="174"/>
    </location>
</feature>
<feature type="compositionally biased region" description="Polar residues" evidence="1">
    <location>
        <begin position="351"/>
        <end position="365"/>
    </location>
</feature>
<reference evidence="2" key="1">
    <citation type="submission" date="2021-01" db="EMBL/GenBank/DDBJ databases">
        <authorList>
            <person name="Corre E."/>
            <person name="Pelletier E."/>
            <person name="Niang G."/>
            <person name="Scheremetjew M."/>
            <person name="Finn R."/>
            <person name="Kale V."/>
            <person name="Holt S."/>
            <person name="Cochrane G."/>
            <person name="Meng A."/>
            <person name="Brown T."/>
            <person name="Cohen L."/>
        </authorList>
    </citation>
    <scope>NUCLEOTIDE SEQUENCE</scope>
</reference>
<feature type="compositionally biased region" description="Basic and acidic residues" evidence="1">
    <location>
        <begin position="690"/>
        <end position="701"/>
    </location>
</feature>
<feature type="compositionally biased region" description="Basic and acidic residues" evidence="1">
    <location>
        <begin position="536"/>
        <end position="550"/>
    </location>
</feature>
<feature type="region of interest" description="Disordered" evidence="1">
    <location>
        <begin position="309"/>
        <end position="726"/>
    </location>
</feature>
<feature type="compositionally biased region" description="Basic and acidic residues" evidence="1">
    <location>
        <begin position="389"/>
        <end position="403"/>
    </location>
</feature>
<feature type="compositionally biased region" description="Basic and acidic residues" evidence="1">
    <location>
        <begin position="568"/>
        <end position="578"/>
    </location>
</feature>
<dbReference type="EMBL" id="HBFQ01001412">
    <property type="protein sequence ID" value="CAD8826602.1"/>
    <property type="molecule type" value="Transcribed_RNA"/>
</dbReference>
<feature type="compositionally biased region" description="Basic and acidic residues" evidence="1">
    <location>
        <begin position="309"/>
        <end position="322"/>
    </location>
</feature>
<feature type="compositionally biased region" description="Low complexity" evidence="1">
    <location>
        <begin position="133"/>
        <end position="143"/>
    </location>
</feature>
<evidence type="ECO:0000256" key="1">
    <source>
        <dbReference type="SAM" id="MobiDB-lite"/>
    </source>
</evidence>
<feature type="compositionally biased region" description="Basic and acidic residues" evidence="1">
    <location>
        <begin position="623"/>
        <end position="642"/>
    </location>
</feature>